<accession>A0A226X482</accession>
<proteinExistence type="predicted"/>
<gene>
    <name evidence="1" type="ORF">BSU04_14410</name>
</gene>
<protein>
    <submittedName>
        <fullName evidence="1">Uncharacterized protein</fullName>
    </submittedName>
</protein>
<reference evidence="2" key="1">
    <citation type="submission" date="2017-01" db="EMBL/GenBank/DDBJ databases">
        <title>Genome Analysis of Deinococcus marmoris KOPRI26562.</title>
        <authorList>
            <person name="Kim J.H."/>
            <person name="Oh H.-M."/>
        </authorList>
    </citation>
    <scope>NUCLEOTIDE SEQUENCE [LARGE SCALE GENOMIC DNA]</scope>
    <source>
        <strain evidence="2">PAMC 26633</strain>
    </source>
</reference>
<evidence type="ECO:0000313" key="2">
    <source>
        <dbReference type="Proteomes" id="UP000214720"/>
    </source>
</evidence>
<comment type="caution">
    <text evidence="1">The sequence shown here is derived from an EMBL/GenBank/DDBJ whole genome shotgun (WGS) entry which is preliminary data.</text>
</comment>
<dbReference type="RefSeq" id="WP_089161102.1">
    <property type="nucleotide sequence ID" value="NZ_MTHB01000088.1"/>
</dbReference>
<organism evidence="1 2">
    <name type="scientific">Caballeronia sordidicola</name>
    <name type="common">Burkholderia sordidicola</name>
    <dbReference type="NCBI Taxonomy" id="196367"/>
    <lineage>
        <taxon>Bacteria</taxon>
        <taxon>Pseudomonadati</taxon>
        <taxon>Pseudomonadota</taxon>
        <taxon>Betaproteobacteria</taxon>
        <taxon>Burkholderiales</taxon>
        <taxon>Burkholderiaceae</taxon>
        <taxon>Caballeronia</taxon>
    </lineage>
</organism>
<dbReference type="Proteomes" id="UP000214720">
    <property type="component" value="Unassembled WGS sequence"/>
</dbReference>
<dbReference type="AlphaFoldDB" id="A0A226X482"/>
<dbReference type="EMBL" id="MTHB01000088">
    <property type="protein sequence ID" value="OXC77939.1"/>
    <property type="molecule type" value="Genomic_DNA"/>
</dbReference>
<name>A0A226X482_CABSO</name>
<sequence length="66" mass="7032">MNQVGAIVIVGGGSAGRLLATKLDARLGTTDTTRELQQPQNARYHGLSYYQPSCAGWSAAYDESSQ</sequence>
<evidence type="ECO:0000313" key="1">
    <source>
        <dbReference type="EMBL" id="OXC77939.1"/>
    </source>
</evidence>